<sequence>LTVTDLVIRVLQEVKEREDEYSKLQVLEGRMKRIPVGFKLA</sequence>
<keyword evidence="2" id="KW-1185">Reference proteome</keyword>
<feature type="non-terminal residue" evidence="1">
    <location>
        <position position="1"/>
    </location>
</feature>
<proteinExistence type="predicted"/>
<protein>
    <submittedName>
        <fullName evidence="1">Uncharacterized protein</fullName>
    </submittedName>
</protein>
<accession>A0A0L6VNE9</accession>
<gene>
    <name evidence="1" type="ORF">VP01_12895g1</name>
</gene>
<reference evidence="1 2" key="1">
    <citation type="submission" date="2015-08" db="EMBL/GenBank/DDBJ databases">
        <title>Next Generation Sequencing and Analysis of the Genome of Puccinia sorghi L Schw, the Causal Agent of Maize Common Rust.</title>
        <authorList>
            <person name="Rochi L."/>
            <person name="Burguener G."/>
            <person name="Darino M."/>
            <person name="Turjanski A."/>
            <person name="Kreff E."/>
            <person name="Dieguez M.J."/>
            <person name="Sacco F."/>
        </authorList>
    </citation>
    <scope>NUCLEOTIDE SEQUENCE [LARGE SCALE GENOMIC DNA]</scope>
    <source>
        <strain evidence="1 2">RO10H11247</strain>
    </source>
</reference>
<dbReference type="VEuPathDB" id="FungiDB:VP01_12895g1"/>
<organism evidence="1 2">
    <name type="scientific">Puccinia sorghi</name>
    <dbReference type="NCBI Taxonomy" id="27349"/>
    <lineage>
        <taxon>Eukaryota</taxon>
        <taxon>Fungi</taxon>
        <taxon>Dikarya</taxon>
        <taxon>Basidiomycota</taxon>
        <taxon>Pucciniomycotina</taxon>
        <taxon>Pucciniomycetes</taxon>
        <taxon>Pucciniales</taxon>
        <taxon>Pucciniaceae</taxon>
        <taxon>Puccinia</taxon>
    </lineage>
</organism>
<dbReference type="Proteomes" id="UP000037035">
    <property type="component" value="Unassembled WGS sequence"/>
</dbReference>
<name>A0A0L6VNE9_9BASI</name>
<dbReference type="AlphaFoldDB" id="A0A0L6VNE9"/>
<evidence type="ECO:0000313" key="2">
    <source>
        <dbReference type="Proteomes" id="UP000037035"/>
    </source>
</evidence>
<dbReference type="EMBL" id="LAVV01003215">
    <property type="protein sequence ID" value="KNZ62296.1"/>
    <property type="molecule type" value="Genomic_DNA"/>
</dbReference>
<evidence type="ECO:0000313" key="1">
    <source>
        <dbReference type="EMBL" id="KNZ62296.1"/>
    </source>
</evidence>
<comment type="caution">
    <text evidence="1">The sequence shown here is derived from an EMBL/GenBank/DDBJ whole genome shotgun (WGS) entry which is preliminary data.</text>
</comment>